<dbReference type="Gene3D" id="1.10.150.240">
    <property type="entry name" value="Putative phosphatase, domain 2"/>
    <property type="match status" value="1"/>
</dbReference>
<dbReference type="Pfam" id="PF03633">
    <property type="entry name" value="Glyco_hydro_65C"/>
    <property type="match status" value="1"/>
</dbReference>
<evidence type="ECO:0000259" key="3">
    <source>
        <dbReference type="Pfam" id="PF03633"/>
    </source>
</evidence>
<dbReference type="Gene3D" id="3.40.50.1000">
    <property type="entry name" value="HAD superfamily/HAD-like"/>
    <property type="match status" value="1"/>
</dbReference>
<comment type="caution">
    <text evidence="5">The sequence shown here is derived from an EMBL/GenBank/DDBJ whole genome shotgun (WGS) entry which is preliminary data.</text>
</comment>
<dbReference type="Gene3D" id="2.60.420.10">
    <property type="entry name" value="Maltose phosphorylase, domain 3"/>
    <property type="match status" value="1"/>
</dbReference>
<dbReference type="GO" id="GO:0004553">
    <property type="term" value="F:hydrolase activity, hydrolyzing O-glycosyl compounds"/>
    <property type="evidence" value="ECO:0007669"/>
    <property type="project" value="TreeGrafter"/>
</dbReference>
<dbReference type="PANTHER" id="PTHR11051:SF13">
    <property type="entry name" value="GLYCOSYL TRANSFERASE"/>
    <property type="match status" value="1"/>
</dbReference>
<dbReference type="InterPro" id="IPR006439">
    <property type="entry name" value="HAD-SF_hydro_IA"/>
</dbReference>
<evidence type="ECO:0000259" key="4">
    <source>
        <dbReference type="Pfam" id="PF03636"/>
    </source>
</evidence>
<keyword evidence="6" id="KW-1185">Reference proteome</keyword>
<dbReference type="SUPFAM" id="SSF74650">
    <property type="entry name" value="Galactose mutarotase-like"/>
    <property type="match status" value="1"/>
</dbReference>
<dbReference type="Gene3D" id="1.50.10.10">
    <property type="match status" value="1"/>
</dbReference>
<dbReference type="EMBL" id="VULO01000006">
    <property type="protein sequence ID" value="MSS84323.1"/>
    <property type="molecule type" value="Genomic_DNA"/>
</dbReference>
<dbReference type="Proteomes" id="UP000470875">
    <property type="component" value="Unassembled WGS sequence"/>
</dbReference>
<dbReference type="RefSeq" id="WP_154544574.1">
    <property type="nucleotide sequence ID" value="NZ_VULO01000006.1"/>
</dbReference>
<evidence type="ECO:0000313" key="6">
    <source>
        <dbReference type="Proteomes" id="UP000470875"/>
    </source>
</evidence>
<dbReference type="InterPro" id="IPR037018">
    <property type="entry name" value="GH65_N"/>
</dbReference>
<dbReference type="SFLD" id="SFLDS00003">
    <property type="entry name" value="Haloacid_Dehalogenase"/>
    <property type="match status" value="1"/>
</dbReference>
<accession>A0A6N7W739</accession>
<dbReference type="InterPro" id="IPR011013">
    <property type="entry name" value="Gal_mutarotase_sf_dom"/>
</dbReference>
<evidence type="ECO:0000313" key="5">
    <source>
        <dbReference type="EMBL" id="MSS84323.1"/>
    </source>
</evidence>
<dbReference type="Pfam" id="PF03632">
    <property type="entry name" value="Glyco_hydro_65m"/>
    <property type="match status" value="1"/>
</dbReference>
<feature type="domain" description="Glycoside hydrolase family 65 central catalytic" evidence="2">
    <location>
        <begin position="595"/>
        <end position="951"/>
    </location>
</feature>
<evidence type="ECO:0000259" key="2">
    <source>
        <dbReference type="Pfam" id="PF03632"/>
    </source>
</evidence>
<keyword evidence="5" id="KW-0378">Hydrolase</keyword>
<dbReference type="SUPFAM" id="SSF48208">
    <property type="entry name" value="Six-hairpin glycosidases"/>
    <property type="match status" value="1"/>
</dbReference>
<dbReference type="SUPFAM" id="SSF56784">
    <property type="entry name" value="HAD-like"/>
    <property type="match status" value="1"/>
</dbReference>
<dbReference type="InterPro" id="IPR023198">
    <property type="entry name" value="PGP-like_dom2"/>
</dbReference>
<dbReference type="GO" id="GO:0016757">
    <property type="term" value="F:glycosyltransferase activity"/>
    <property type="evidence" value="ECO:0007669"/>
    <property type="project" value="UniProtKB-ARBA"/>
</dbReference>
<sequence length="1037" mass="114201">MTSEYEAVLFDLDGVLVPTATVHQRAWTELFSRYLEEQGIVEPYTDEDYYTYIDGKPRFQGVAALLESRGIEIPWGEVTDLPTANTVCGLGNRKNVVFLELLELGIDPYPEVVGVLSALAYEGVKVAVVTSSRNGPQVLRQTGLAREIPVVVDGNITAEEGLPGKPAPDAFLLAAARLGIDPDKAVVVEDAISGVKAGKAGGFGLTIGVDRGEVGAEALYEAGADRVVTNLDQILDIIRTDRGEEVAADKPPADPVDRSRFPVDEWKLIEVEQGERQADQLSATLFNQGNGYLGIRGDGEPFRELESSTFINGFHETFTIVHAENAYGFAHVGQTIQGLPDGVGYRIAVDGVDLHKGELLEGRTELDFRTGVTTSVRLWQTEADKRIRVTERRLVALFDPHQAAVEVSVVPLDSDAEVETTFITETRRSPGQDTTGFQDPRLADRVEDGGLDLRYARLSISGWCRNSLLGFACSWRDDVVAPWAQAKATTHRLPDGHVEAVTSGLVGKNQQLTVTRYLSYYAQSVPPQGVAGGLAVTAREDNRGLRTAASRSAARARKLGFDELMRRQVWWLKSYWDKADIEIRGAAPAVQQAVRWSMFQLAQVSAQLQPNTSIAAKGVSGSGYSGHTFWDTEIFVQPFFAYTNPALARRILDYRHAMLPAARRRAEVMVVDGALYPWRTINGEEASAYYPAGTAQYHIDADIAYAVAQYVMVSGDKEFLAQSGIDILVETARMWASLGFIGADGYFHIHQVTGPDEYSAVVDDNFYTNAMARFNMLEAATALESLPPSVRQKAVERLSITEEEVDNWRACGGAMMLQWNDEYEVHPQDAMFLQRKPWIPDDNPAPLLLRYHPLVIYRHQILKQADVVLAMQLLSGEFTDEEKRANFDYYDPLTTGDSTLSAPTQCAMVAATGHMQVALDYFLQLLYTDLADRHGNASVGIHVASTGGVWQALINGFAGLRDLTYDIPALEPHLPSGWEQMTFSLVVHGTWLRFIVTHDVVTIERIEGGGAELTVWGEKVALDSSQSQVEVRVPHKS</sequence>
<name>A0A6N7W739_9ACTO</name>
<dbReference type="InterPro" id="IPR005195">
    <property type="entry name" value="Glyco_hydro_65_M"/>
</dbReference>
<dbReference type="InterPro" id="IPR012341">
    <property type="entry name" value="6hp_glycosidase-like_sf"/>
</dbReference>
<dbReference type="Gene3D" id="2.70.98.40">
    <property type="entry name" value="Glycoside hydrolase, family 65, N-terminal domain"/>
    <property type="match status" value="1"/>
</dbReference>
<dbReference type="SFLD" id="SFLDG01129">
    <property type="entry name" value="C1.5:_HAD__Beta-PGM__Phosphata"/>
    <property type="match status" value="1"/>
</dbReference>
<dbReference type="InterPro" id="IPR036412">
    <property type="entry name" value="HAD-like_sf"/>
</dbReference>
<proteinExistence type="predicted"/>
<dbReference type="Pfam" id="PF00702">
    <property type="entry name" value="Hydrolase"/>
    <property type="match status" value="1"/>
</dbReference>
<dbReference type="InterPro" id="IPR005194">
    <property type="entry name" value="Glyco_hydro_65_C"/>
</dbReference>
<feature type="domain" description="Glycoside hydrolase family 65 N-terminal" evidence="4">
    <location>
        <begin position="278"/>
        <end position="522"/>
    </location>
</feature>
<reference evidence="5 6" key="1">
    <citation type="submission" date="2019-08" db="EMBL/GenBank/DDBJ databases">
        <title>In-depth cultivation of the pig gut microbiome towards novel bacterial diversity and tailored functional studies.</title>
        <authorList>
            <person name="Wylensek D."/>
            <person name="Hitch T.C.A."/>
            <person name="Clavel T."/>
        </authorList>
    </citation>
    <scope>NUCLEOTIDE SEQUENCE [LARGE SCALE GENOMIC DNA]</scope>
    <source>
        <strain evidence="5 6">WB03_NA08</strain>
    </source>
</reference>
<dbReference type="InterPro" id="IPR008928">
    <property type="entry name" value="6-hairpin_glycosidase_sf"/>
</dbReference>
<dbReference type="InterPro" id="IPR005196">
    <property type="entry name" value="Glyco_hydro_65_N"/>
</dbReference>
<gene>
    <name evidence="5" type="ORF">FYJ24_05995</name>
</gene>
<evidence type="ECO:0000256" key="1">
    <source>
        <dbReference type="ARBA" id="ARBA00023295"/>
    </source>
</evidence>
<dbReference type="NCBIfam" id="TIGR01509">
    <property type="entry name" value="HAD-SF-IA-v3"/>
    <property type="match status" value="1"/>
</dbReference>
<keyword evidence="1" id="KW-0326">Glycosidase</keyword>
<dbReference type="InterPro" id="IPR023214">
    <property type="entry name" value="HAD_sf"/>
</dbReference>
<dbReference type="AlphaFoldDB" id="A0A6N7W739"/>
<organism evidence="5 6">
    <name type="scientific">Scrofimicrobium canadense</name>
    <dbReference type="NCBI Taxonomy" id="2652290"/>
    <lineage>
        <taxon>Bacteria</taxon>
        <taxon>Bacillati</taxon>
        <taxon>Actinomycetota</taxon>
        <taxon>Actinomycetes</taxon>
        <taxon>Actinomycetales</taxon>
        <taxon>Actinomycetaceae</taxon>
        <taxon>Scrofimicrobium</taxon>
    </lineage>
</organism>
<dbReference type="GO" id="GO:0005975">
    <property type="term" value="P:carbohydrate metabolic process"/>
    <property type="evidence" value="ECO:0007669"/>
    <property type="project" value="InterPro"/>
</dbReference>
<dbReference type="GO" id="GO:0030246">
    <property type="term" value="F:carbohydrate binding"/>
    <property type="evidence" value="ECO:0007669"/>
    <property type="project" value="InterPro"/>
</dbReference>
<protein>
    <submittedName>
        <fullName evidence="5">HAD-IA family hydrolase</fullName>
    </submittedName>
</protein>
<dbReference type="Pfam" id="PF03636">
    <property type="entry name" value="Glyco_hydro_65N"/>
    <property type="match status" value="1"/>
</dbReference>
<dbReference type="PANTHER" id="PTHR11051">
    <property type="entry name" value="GLYCOSYL HYDROLASE-RELATED"/>
    <property type="match status" value="1"/>
</dbReference>
<feature type="domain" description="Glycoside hydrolase family 65 C-terminal" evidence="3">
    <location>
        <begin position="967"/>
        <end position="1022"/>
    </location>
</feature>